<name>A0A401TQ95_CHIPU</name>
<gene>
    <name evidence="3" type="ORF">chiPu_0028943</name>
</gene>
<organism evidence="3 4">
    <name type="scientific">Chiloscyllium punctatum</name>
    <name type="common">Brownbanded bambooshark</name>
    <name type="synonym">Hemiscyllium punctatum</name>
    <dbReference type="NCBI Taxonomy" id="137246"/>
    <lineage>
        <taxon>Eukaryota</taxon>
        <taxon>Metazoa</taxon>
        <taxon>Chordata</taxon>
        <taxon>Craniata</taxon>
        <taxon>Vertebrata</taxon>
        <taxon>Chondrichthyes</taxon>
        <taxon>Elasmobranchii</taxon>
        <taxon>Galeomorphii</taxon>
        <taxon>Galeoidea</taxon>
        <taxon>Orectolobiformes</taxon>
        <taxon>Hemiscylliidae</taxon>
        <taxon>Chiloscyllium</taxon>
    </lineage>
</organism>
<protein>
    <recommendedName>
        <fullName evidence="2">GFO/IDH/MocA-like oxidoreductase domain-containing protein</fullName>
    </recommendedName>
</protein>
<reference evidence="3 4" key="1">
    <citation type="journal article" date="2018" name="Nat. Ecol. Evol.">
        <title>Shark genomes provide insights into elasmobranch evolution and the origin of vertebrates.</title>
        <authorList>
            <person name="Hara Y"/>
            <person name="Yamaguchi K"/>
            <person name="Onimaru K"/>
            <person name="Kadota M"/>
            <person name="Koyanagi M"/>
            <person name="Keeley SD"/>
            <person name="Tatsumi K"/>
            <person name="Tanaka K"/>
            <person name="Motone F"/>
            <person name="Kageyama Y"/>
            <person name="Nozu R"/>
            <person name="Adachi N"/>
            <person name="Nishimura O"/>
            <person name="Nakagawa R"/>
            <person name="Tanegashima C"/>
            <person name="Kiyatake I"/>
            <person name="Matsumoto R"/>
            <person name="Murakumo K"/>
            <person name="Nishida K"/>
            <person name="Terakita A"/>
            <person name="Kuratani S"/>
            <person name="Sato K"/>
            <person name="Hyodo S Kuraku.S."/>
        </authorList>
    </citation>
    <scope>NUCLEOTIDE SEQUENCE [LARGE SCALE GENOMIC DNA]</scope>
</reference>
<dbReference type="EMBL" id="BEZZ01144118">
    <property type="protein sequence ID" value="GCC44837.1"/>
    <property type="molecule type" value="Genomic_DNA"/>
</dbReference>
<dbReference type="OrthoDB" id="64915at2759"/>
<evidence type="ECO:0000313" key="3">
    <source>
        <dbReference type="EMBL" id="GCC44837.1"/>
    </source>
</evidence>
<dbReference type="AlphaFoldDB" id="A0A401TQ95"/>
<comment type="caution">
    <text evidence="3">The sequence shown here is derived from an EMBL/GenBank/DDBJ whole genome shotgun (WGS) entry which is preliminary data.</text>
</comment>
<evidence type="ECO:0000256" key="1">
    <source>
        <dbReference type="ARBA" id="ARBA00010928"/>
    </source>
</evidence>
<accession>A0A401TQ95</accession>
<evidence type="ECO:0000259" key="2">
    <source>
        <dbReference type="Pfam" id="PF22725"/>
    </source>
</evidence>
<dbReference type="InterPro" id="IPR055170">
    <property type="entry name" value="GFO_IDH_MocA-like_dom"/>
</dbReference>
<dbReference type="Pfam" id="PF22725">
    <property type="entry name" value="GFO_IDH_MocA_C3"/>
    <property type="match status" value="1"/>
</dbReference>
<proteinExistence type="inferred from homology"/>
<dbReference type="SUPFAM" id="SSF55347">
    <property type="entry name" value="Glyceraldehyde-3-phosphate dehydrogenase-like, C-terminal domain"/>
    <property type="match status" value="1"/>
</dbReference>
<comment type="similarity">
    <text evidence="1">Belongs to the Gfo/Idh/MocA family.</text>
</comment>
<sequence length="183" mass="21066">MVCHWRYVLDNLFGEVESVVCIGTTDIPERFDEKGKKYQATADDSAYATFRLKGGVIAHINMSWVTRVYRDDLVTFQVDGTHGSAVAGLTDCVIQARQATPRPVWNPDEKRMHDFYADWQKLPENVVYDNGFKEQWEMFIRHVCEDAPYKYTLLEGAKGVQLAECALKSWKERRWIDVAPIAV</sequence>
<evidence type="ECO:0000313" key="4">
    <source>
        <dbReference type="Proteomes" id="UP000287033"/>
    </source>
</evidence>
<feature type="domain" description="GFO/IDH/MocA-like oxidoreductase" evidence="2">
    <location>
        <begin position="1"/>
        <end position="85"/>
    </location>
</feature>
<dbReference type="Gene3D" id="3.30.360.10">
    <property type="entry name" value="Dihydrodipicolinate Reductase, domain 2"/>
    <property type="match status" value="1"/>
</dbReference>
<keyword evidence="4" id="KW-1185">Reference proteome</keyword>
<dbReference type="STRING" id="137246.A0A401TQ95"/>
<dbReference type="Proteomes" id="UP000287033">
    <property type="component" value="Unassembled WGS sequence"/>
</dbReference>